<feature type="compositionally biased region" description="Basic residues" evidence="9">
    <location>
        <begin position="230"/>
        <end position="242"/>
    </location>
</feature>
<keyword evidence="5 8" id="KW-0862">Zinc</keyword>
<feature type="region of interest" description="Disordered" evidence="9">
    <location>
        <begin position="124"/>
        <end position="143"/>
    </location>
</feature>
<reference evidence="10" key="1">
    <citation type="submission" date="2009-08" db="EMBL/GenBank/DDBJ databases">
        <title>Annotation of Salpingoeca rosetta.</title>
        <authorList>
            <consortium name="The Broad Institute Genome Sequencing Platform"/>
            <person name="Russ C."/>
            <person name="Cuomo C."/>
            <person name="Burger G."/>
            <person name="Gray M.W."/>
            <person name="Holland P.W.H."/>
            <person name="King N."/>
            <person name="Lang F.B.F."/>
            <person name="Roger A.J."/>
            <person name="Ruiz-Trillo I."/>
            <person name="Young S.K."/>
            <person name="Zeng Q."/>
            <person name="Gargeya S."/>
            <person name="Alvarado L."/>
            <person name="Berlin A."/>
            <person name="Chapman S.B."/>
            <person name="Chen Z."/>
            <person name="Freedman E."/>
            <person name="Gellesch M."/>
            <person name="Goldberg J."/>
            <person name="Griggs A."/>
            <person name="Gujja S."/>
            <person name="Heilman E."/>
            <person name="Heiman D."/>
            <person name="Howarth C."/>
            <person name="Mehta T."/>
            <person name="Neiman D."/>
            <person name="Pearson M."/>
            <person name="Roberts A."/>
            <person name="Saif S."/>
            <person name="Shea T."/>
            <person name="Shenoy N."/>
            <person name="Sisk P."/>
            <person name="Stolte C."/>
            <person name="Sykes S."/>
            <person name="White J."/>
            <person name="Yandava C."/>
            <person name="Haas B."/>
            <person name="Nusbaum C."/>
            <person name="Birren B."/>
        </authorList>
    </citation>
    <scope>NUCLEOTIDE SEQUENCE [LARGE SCALE GENOMIC DNA]</scope>
    <source>
        <strain evidence="10">ATCC 50818</strain>
    </source>
</reference>
<protein>
    <recommendedName>
        <fullName evidence="8">Splicing factor YJU2</fullName>
    </recommendedName>
</protein>
<dbReference type="InParanoid" id="F2US86"/>
<evidence type="ECO:0000313" key="10">
    <source>
        <dbReference type="EMBL" id="EGD80995.1"/>
    </source>
</evidence>
<comment type="subcellular location">
    <subcellularLocation>
        <location evidence="1 8">Nucleus</location>
    </subcellularLocation>
</comment>
<keyword evidence="2" id="KW-0507">mRNA processing</keyword>
<dbReference type="GeneID" id="16068391"/>
<gene>
    <name evidence="10" type="ORF">PTSG_10939</name>
</gene>
<feature type="binding site" evidence="8">
    <location>
        <position position="46"/>
    </location>
    <ligand>
        <name>Zn(2+)</name>
        <dbReference type="ChEBI" id="CHEBI:29105"/>
    </ligand>
</feature>
<organism evidence="11">
    <name type="scientific">Salpingoeca rosetta (strain ATCC 50818 / BSB-021)</name>
    <dbReference type="NCBI Taxonomy" id="946362"/>
    <lineage>
        <taxon>Eukaryota</taxon>
        <taxon>Choanoflagellata</taxon>
        <taxon>Craspedida</taxon>
        <taxon>Salpingoecidae</taxon>
        <taxon>Salpingoeca</taxon>
    </lineage>
</organism>
<feature type="binding site" evidence="8">
    <location>
        <position position="83"/>
    </location>
    <ligand>
        <name>Zn(2+)</name>
        <dbReference type="ChEBI" id="CHEBI:29105"/>
    </ligand>
</feature>
<proteinExistence type="inferred from homology"/>
<evidence type="ECO:0000256" key="1">
    <source>
        <dbReference type="ARBA" id="ARBA00004123"/>
    </source>
</evidence>
<sequence length="384" mass="42312">MGERKVLNKYYPPDFDPAKLPRMRLGKDRQFKVRLMAPFNMRCKTCGHYIYKSTKFLAMKETVQDETYLGLYIFRFYIKCPTCCAEITFKTDPKNSDYVCEHGATRNFEAWRMADKLGTIDDELEEEEEENNPMRALEERTKESRREMDILDALEDIRDLNARAAQVDIDTLVASRQKEDAHEQLTTEEQLRKEEDEAIAAAFSRDRIVRRLEDEPSEEPSFSSSATKNAKAKAKKSKKNKARTTAASPSSSSSSSLLSSSSSAKRRAAGTASFAETDTDPTTSSTATTTDGATSTARSGPSSSASSKRPKMVRAQDKKIGTLGGGPLAGLVRANKKQPDTKQPDAQQQRASQQGSVGRKNGGGGLGLVGYGSDDSDDSSDDSD</sequence>
<feature type="compositionally biased region" description="Low complexity" evidence="9">
    <location>
        <begin position="219"/>
        <end position="229"/>
    </location>
</feature>
<name>F2US86_SALR5</name>
<dbReference type="KEGG" id="sre:PTSG_10939"/>
<evidence type="ECO:0000256" key="3">
    <source>
        <dbReference type="ARBA" id="ARBA00022723"/>
    </source>
</evidence>
<keyword evidence="11" id="KW-1185">Reference proteome</keyword>
<dbReference type="PANTHER" id="PTHR12111:SF1">
    <property type="entry name" value="SPLICING FACTOR YJU2"/>
    <property type="match status" value="1"/>
</dbReference>
<dbReference type="GO" id="GO:0071006">
    <property type="term" value="C:U2-type catalytic step 1 spliceosome"/>
    <property type="evidence" value="ECO:0007669"/>
    <property type="project" value="UniProtKB-UniRule"/>
</dbReference>
<dbReference type="OMA" id="RTYDPMR"/>
<feature type="compositionally biased region" description="Low complexity" evidence="9">
    <location>
        <begin position="346"/>
        <end position="359"/>
    </location>
</feature>
<evidence type="ECO:0000256" key="9">
    <source>
        <dbReference type="SAM" id="MobiDB-lite"/>
    </source>
</evidence>
<keyword evidence="3 8" id="KW-0479">Metal-binding</keyword>
<accession>F2US86</accession>
<comment type="similarity">
    <text evidence="8">Belongs to the CWC16 family. YJU2 subfamily.</text>
</comment>
<dbReference type="eggNOG" id="KOG2989">
    <property type="taxonomic scope" value="Eukaryota"/>
</dbReference>
<dbReference type="GO" id="GO:0046872">
    <property type="term" value="F:metal ion binding"/>
    <property type="evidence" value="ECO:0007669"/>
    <property type="project" value="UniProtKB-KW"/>
</dbReference>
<evidence type="ECO:0000256" key="7">
    <source>
        <dbReference type="ARBA" id="ARBA00023242"/>
    </source>
</evidence>
<dbReference type="PANTHER" id="PTHR12111">
    <property type="entry name" value="SPLICING FACTOR YJU2"/>
    <property type="match status" value="1"/>
</dbReference>
<comment type="function">
    <text evidence="8">Part of the spliceosome which catalyzes two sequential transesterification reactions, first the excision of the non-coding intron from pre-mRNA and then the ligation of the coding exons to form the mature mRNA. Plays a role in stabilizing the structure of the spliceosome catalytic core and docking of the branch helix into the active site, producing 5'-exon and lariat intron-3'-intermediates.</text>
</comment>
<dbReference type="Proteomes" id="UP000007799">
    <property type="component" value="Unassembled WGS sequence"/>
</dbReference>
<keyword evidence="6" id="KW-0508">mRNA splicing</keyword>
<dbReference type="GO" id="GO:0000349">
    <property type="term" value="P:generation of catalytic spliceosome for first transesterification step"/>
    <property type="evidence" value="ECO:0007669"/>
    <property type="project" value="UniProtKB-UniRule"/>
</dbReference>
<evidence type="ECO:0000256" key="6">
    <source>
        <dbReference type="ARBA" id="ARBA00023187"/>
    </source>
</evidence>
<feature type="compositionally biased region" description="Gly residues" evidence="9">
    <location>
        <begin position="360"/>
        <end position="370"/>
    </location>
</feature>
<evidence type="ECO:0000256" key="4">
    <source>
        <dbReference type="ARBA" id="ARBA00022728"/>
    </source>
</evidence>
<feature type="binding site" evidence="8">
    <location>
        <position position="80"/>
    </location>
    <ligand>
        <name>Zn(2+)</name>
        <dbReference type="ChEBI" id="CHEBI:29105"/>
    </ligand>
</feature>
<feature type="region of interest" description="Disordered" evidence="9">
    <location>
        <begin position="213"/>
        <end position="384"/>
    </location>
</feature>
<feature type="binding site" evidence="8">
    <location>
        <position position="43"/>
    </location>
    <ligand>
        <name>Zn(2+)</name>
        <dbReference type="ChEBI" id="CHEBI:29105"/>
    </ligand>
</feature>
<dbReference type="RefSeq" id="XP_004987865.1">
    <property type="nucleotide sequence ID" value="XM_004987808.1"/>
</dbReference>
<evidence type="ECO:0000313" key="11">
    <source>
        <dbReference type="Proteomes" id="UP000007799"/>
    </source>
</evidence>
<keyword evidence="7 8" id="KW-0539">Nucleus</keyword>
<dbReference type="InterPro" id="IPR007590">
    <property type="entry name" value="Saf4/Yju2"/>
</dbReference>
<evidence type="ECO:0000256" key="2">
    <source>
        <dbReference type="ARBA" id="ARBA00022664"/>
    </source>
</evidence>
<evidence type="ECO:0000256" key="5">
    <source>
        <dbReference type="ARBA" id="ARBA00022833"/>
    </source>
</evidence>
<feature type="compositionally biased region" description="Low complexity" evidence="9">
    <location>
        <begin position="280"/>
        <end position="307"/>
    </location>
</feature>
<comment type="subunit">
    <text evidence="8">Component of the spliceosome. Present in the activated B complex, the catalytically activated B* complex which catalyzes the branching, the catalytic step 1 C complex catalyzing the exon ligation, and the postcatalytic P complex containing the ligated exons (mRNA) and the excised lariat intron.</text>
</comment>
<dbReference type="Pfam" id="PF04502">
    <property type="entry name" value="Saf4_Yju2"/>
    <property type="match status" value="1"/>
</dbReference>
<dbReference type="STRING" id="946362.F2US86"/>
<dbReference type="AlphaFoldDB" id="F2US86"/>
<feature type="compositionally biased region" description="Low complexity" evidence="9">
    <location>
        <begin position="243"/>
        <end position="273"/>
    </location>
</feature>
<evidence type="ECO:0000256" key="8">
    <source>
        <dbReference type="HAMAP-Rule" id="MF_03226"/>
    </source>
</evidence>
<feature type="compositionally biased region" description="Acidic residues" evidence="9">
    <location>
        <begin position="374"/>
        <end position="384"/>
    </location>
</feature>
<dbReference type="OrthoDB" id="674963at2759"/>
<dbReference type="HAMAP" id="MF_03226">
    <property type="entry name" value="YJU2"/>
    <property type="match status" value="1"/>
</dbReference>
<dbReference type="EMBL" id="GL832994">
    <property type="protein sequence ID" value="EGD80995.1"/>
    <property type="molecule type" value="Genomic_DNA"/>
</dbReference>
<dbReference type="InterPro" id="IPR043701">
    <property type="entry name" value="Yju2"/>
</dbReference>
<keyword evidence="4 8" id="KW-0747">Spliceosome</keyword>